<sequence length="299" mass="34968">MLSEDKEKKLIELFIALDDFCLALYAWQAKQVPIRKVSVHKPVMSDSELLTILVFYQFSGYKCFEYYYHELLAKELYSYFPYQVSYERFVARIPRLLPGLYVFLKWRTLLSQRTGTYFIDSKKLPICDNHRIHQNQVFGQLATRGKSSTGWFFGFKLHLVINQYGEVVNFLFTPANVADNNQQVLLAQLQGLKGKCYGDRGYLTSLFEQFYEQGLHLITKIRSKMKNKLLLLEDKLQLRKRALIESIHDILTSVFDLEHTRHRSPLNAYAHMLAALTAYCFYDHKPAAFVPNTKHLLLA</sequence>
<protein>
    <submittedName>
        <fullName evidence="2">IS982 family transposase</fullName>
    </submittedName>
</protein>
<feature type="domain" description="Transposase DDE" evidence="1">
    <location>
        <begin position="111"/>
        <end position="264"/>
    </location>
</feature>
<dbReference type="NCBIfam" id="NF033520">
    <property type="entry name" value="transpos_IS982"/>
    <property type="match status" value="1"/>
</dbReference>
<geneLocation type="plasmid" evidence="2 3">
    <name>unnamed2</name>
</geneLocation>
<evidence type="ECO:0000313" key="3">
    <source>
        <dbReference type="Proteomes" id="UP000515237"/>
    </source>
</evidence>
<dbReference type="Proteomes" id="UP000515237">
    <property type="component" value="Plasmid unnamed2"/>
</dbReference>
<evidence type="ECO:0000259" key="1">
    <source>
        <dbReference type="Pfam" id="PF13612"/>
    </source>
</evidence>
<accession>A0A7G7G2K3</accession>
<keyword evidence="2" id="KW-0614">Plasmid</keyword>
<keyword evidence="3" id="KW-1185">Reference proteome</keyword>
<organism evidence="2 3">
    <name type="scientific">Adhaeribacter swui</name>
    <dbReference type="NCBI Taxonomy" id="2086471"/>
    <lineage>
        <taxon>Bacteria</taxon>
        <taxon>Pseudomonadati</taxon>
        <taxon>Bacteroidota</taxon>
        <taxon>Cytophagia</taxon>
        <taxon>Cytophagales</taxon>
        <taxon>Hymenobacteraceae</taxon>
        <taxon>Adhaeribacter</taxon>
    </lineage>
</organism>
<dbReference type="RefSeq" id="WP_185269953.1">
    <property type="nucleotide sequence ID" value="NZ_CP055155.1"/>
</dbReference>
<dbReference type="Pfam" id="PF13612">
    <property type="entry name" value="DDE_Tnp_1_3"/>
    <property type="match status" value="1"/>
</dbReference>
<evidence type="ECO:0000313" key="2">
    <source>
        <dbReference type="EMBL" id="QNF31387.1"/>
    </source>
</evidence>
<dbReference type="KEGG" id="aswu:HUW51_01115"/>
<reference evidence="2 3" key="1">
    <citation type="journal article" date="2018" name="Int. J. Syst. Evol. Microbiol.">
        <title>Adhaeribacter swui sp. nov., isolated from wet mud.</title>
        <authorList>
            <person name="Kim D.U."/>
            <person name="Kim K.W."/>
            <person name="Kang M.S."/>
            <person name="Kim J.Y."/>
            <person name="Jang J.H."/>
            <person name="Kim M.K."/>
        </authorList>
    </citation>
    <scope>NUCLEOTIDE SEQUENCE [LARGE SCALE GENOMIC DNA]</scope>
    <source>
        <strain evidence="2 3">KCTC 52873</strain>
        <plasmid evidence="2">unnamed2</plasmid>
    </source>
</reference>
<name>A0A7G7G2K3_9BACT</name>
<dbReference type="InterPro" id="IPR025668">
    <property type="entry name" value="Tnp_DDE_dom"/>
</dbReference>
<dbReference type="AlphaFoldDB" id="A0A7G7G2K3"/>
<gene>
    <name evidence="2" type="ORF">HUW51_01115</name>
</gene>
<proteinExistence type="predicted"/>
<dbReference type="EMBL" id="CP055155">
    <property type="protein sequence ID" value="QNF31387.1"/>
    <property type="molecule type" value="Genomic_DNA"/>
</dbReference>